<accession>H8IK85</accession>
<dbReference type="EMBL" id="CP003322">
    <property type="protein sequence ID" value="AFC44962.1"/>
    <property type="molecule type" value="Genomic_DNA"/>
</dbReference>
<dbReference type="Proteomes" id="UP000008004">
    <property type="component" value="Chromosome"/>
</dbReference>
<sequence length="76" mass="8720">MSRILAVDDGDVRAGPTNCRKWVCGAPRPSSRRREGSMVATRFARLRRARDRHGSMVATRFARLRRARDRHGGRRC</sequence>
<gene>
    <name evidence="1" type="ordered locus">OCU_37430</name>
</gene>
<organism evidence="1 2">
    <name type="scientific">Mycobacterium intracellulare (strain ATCC 13950 / DSM 43223 / JCM 6384 / NCTC 13025 / 3600)</name>
    <dbReference type="NCBI Taxonomy" id="487521"/>
    <lineage>
        <taxon>Bacteria</taxon>
        <taxon>Bacillati</taxon>
        <taxon>Actinomycetota</taxon>
        <taxon>Actinomycetes</taxon>
        <taxon>Mycobacteriales</taxon>
        <taxon>Mycobacteriaceae</taxon>
        <taxon>Mycobacterium</taxon>
        <taxon>Mycobacterium avium complex (MAC)</taxon>
    </lineage>
</organism>
<evidence type="ECO:0000313" key="2">
    <source>
        <dbReference type="Proteomes" id="UP000008004"/>
    </source>
</evidence>
<dbReference type="AlphaFoldDB" id="H8IK85"/>
<dbReference type="HOGENOM" id="CLU_2650566_0_0_11"/>
<proteinExistence type="predicted"/>
<name>H8IK85_MYCIA</name>
<evidence type="ECO:0000313" key="1">
    <source>
        <dbReference type="EMBL" id="AFC44962.1"/>
    </source>
</evidence>
<protein>
    <submittedName>
        <fullName evidence="1">Uncharacterized protein</fullName>
    </submittedName>
</protein>
<dbReference type="PATRIC" id="fig|487521.10.peg.3750"/>
<dbReference type="KEGG" id="mia:OCU_37430"/>
<reference evidence="1 2" key="1">
    <citation type="journal article" date="2012" name="J. Bacteriol.">
        <title>Complete genome sequence of Mycobacterium intracellulare strain ATCC 13950T.</title>
        <authorList>
            <person name="Kim B.J."/>
            <person name="Choi B.S."/>
            <person name="Lim J.S."/>
            <person name="Choi I.Y."/>
            <person name="Lee J.H."/>
            <person name="Chun J."/>
            <person name="Kook Y.H."/>
            <person name="Kim B.J."/>
        </authorList>
    </citation>
    <scope>NUCLEOTIDE SEQUENCE [LARGE SCALE GENOMIC DNA]</scope>
    <source>
        <strain evidence="2">ATCC 13950 / DSM 43223 / JCM 6384 / NCTC 13025 / 3600</strain>
    </source>
</reference>